<dbReference type="PANTHER" id="PTHR42794">
    <property type="entry name" value="HEMIN IMPORT ATP-BINDING PROTEIN HMUV"/>
    <property type="match status" value="1"/>
</dbReference>
<dbReference type="InterPro" id="IPR027417">
    <property type="entry name" value="P-loop_NTPase"/>
</dbReference>
<keyword evidence="3 6" id="KW-0067">ATP-binding</keyword>
<dbReference type="PANTHER" id="PTHR42794:SF1">
    <property type="entry name" value="HEMIN IMPORT ATP-BINDING PROTEIN HMUV"/>
    <property type="match status" value="1"/>
</dbReference>
<dbReference type="NCBIfam" id="NF010068">
    <property type="entry name" value="PRK13548.1"/>
    <property type="match status" value="1"/>
</dbReference>
<keyword evidence="1" id="KW-0813">Transport</keyword>
<dbReference type="GO" id="GO:0005524">
    <property type="term" value="F:ATP binding"/>
    <property type="evidence" value="ECO:0007669"/>
    <property type="project" value="UniProtKB-KW"/>
</dbReference>
<dbReference type="InterPro" id="IPR003439">
    <property type="entry name" value="ABC_transporter-like_ATP-bd"/>
</dbReference>
<evidence type="ECO:0000259" key="5">
    <source>
        <dbReference type="PROSITE" id="PS50893"/>
    </source>
</evidence>
<organism evidence="6 7">
    <name type="scientific">Agromyces larvae</name>
    <dbReference type="NCBI Taxonomy" id="2929802"/>
    <lineage>
        <taxon>Bacteria</taxon>
        <taxon>Bacillati</taxon>
        <taxon>Actinomycetota</taxon>
        <taxon>Actinomycetes</taxon>
        <taxon>Micrococcales</taxon>
        <taxon>Microbacteriaceae</taxon>
        <taxon>Agromyces</taxon>
    </lineage>
</organism>
<evidence type="ECO:0000256" key="4">
    <source>
        <dbReference type="ARBA" id="ARBA00022967"/>
    </source>
</evidence>
<reference evidence="6 7" key="1">
    <citation type="submission" date="2022-03" db="EMBL/GenBank/DDBJ databases">
        <title>Mucilaginibacter sp. isolated from the gut of Protaetia brevitarsis seulensis larvae.</title>
        <authorList>
            <person name="Won M."/>
            <person name="Kim S.-J."/>
            <person name="Kwon S.-W."/>
        </authorList>
    </citation>
    <scope>NUCLEOTIDE SEQUENCE [LARGE SCALE GENOMIC DNA]</scope>
    <source>
        <strain evidence="6 7">CFWR-12</strain>
    </source>
</reference>
<evidence type="ECO:0000256" key="1">
    <source>
        <dbReference type="ARBA" id="ARBA00022448"/>
    </source>
</evidence>
<evidence type="ECO:0000313" key="7">
    <source>
        <dbReference type="Proteomes" id="UP000832097"/>
    </source>
</evidence>
<evidence type="ECO:0000256" key="2">
    <source>
        <dbReference type="ARBA" id="ARBA00022741"/>
    </source>
</evidence>
<keyword evidence="2" id="KW-0547">Nucleotide-binding</keyword>
<name>A0ABY4BUX3_9MICO</name>
<dbReference type="SUPFAM" id="SSF52540">
    <property type="entry name" value="P-loop containing nucleoside triphosphate hydrolases"/>
    <property type="match status" value="1"/>
</dbReference>
<sequence length="304" mass="31386">MTTDATDARERAVLLADAPVAAPAAPTPAAPAPAAPAPAAPTPAAPVLAAPVLAASGLGVSIDGATLLHGVDFAAHAGELHALIGPNGAGKSTLLGVLAGDRRATVGTATLHERSLADWPLRELARARAVLTQQHDVFFPFTVAQVVEMGRRPWARSPEASDDPVAIADSMLQTDVTHLADRRVPSLSGGERARAALARVLAQRAPVLLLDEPTAALDLKHQEDVLRLARARAQAGDTVVVVLHDLNLAAAYADRLTLLAGGRVAATGTPVEVLTADRIEQVYGQPVDVVPHPRTGAPLVLPVR</sequence>
<protein>
    <submittedName>
        <fullName evidence="6">Heme ABC transporter ATP-binding protein</fullName>
    </submittedName>
</protein>
<dbReference type="Pfam" id="PF00005">
    <property type="entry name" value="ABC_tran"/>
    <property type="match status" value="1"/>
</dbReference>
<dbReference type="PROSITE" id="PS00211">
    <property type="entry name" value="ABC_TRANSPORTER_1"/>
    <property type="match status" value="1"/>
</dbReference>
<dbReference type="Proteomes" id="UP000832097">
    <property type="component" value="Chromosome"/>
</dbReference>
<dbReference type="SMART" id="SM00382">
    <property type="entry name" value="AAA"/>
    <property type="match status" value="1"/>
</dbReference>
<keyword evidence="4" id="KW-1278">Translocase</keyword>
<evidence type="ECO:0000256" key="3">
    <source>
        <dbReference type="ARBA" id="ARBA00022840"/>
    </source>
</evidence>
<feature type="domain" description="ABC transporter" evidence="5">
    <location>
        <begin position="53"/>
        <end position="286"/>
    </location>
</feature>
<dbReference type="EMBL" id="CP094528">
    <property type="protein sequence ID" value="UOE43013.1"/>
    <property type="molecule type" value="Genomic_DNA"/>
</dbReference>
<gene>
    <name evidence="6" type="ORF">MTO99_12535</name>
</gene>
<dbReference type="PROSITE" id="PS50893">
    <property type="entry name" value="ABC_TRANSPORTER_2"/>
    <property type="match status" value="1"/>
</dbReference>
<proteinExistence type="predicted"/>
<evidence type="ECO:0000313" key="6">
    <source>
        <dbReference type="EMBL" id="UOE43013.1"/>
    </source>
</evidence>
<keyword evidence="7" id="KW-1185">Reference proteome</keyword>
<dbReference type="RefSeq" id="WP_243553977.1">
    <property type="nucleotide sequence ID" value="NZ_CP094528.1"/>
</dbReference>
<accession>A0ABY4BUX3</accession>
<dbReference type="Gene3D" id="3.40.50.300">
    <property type="entry name" value="P-loop containing nucleotide triphosphate hydrolases"/>
    <property type="match status" value="1"/>
</dbReference>
<dbReference type="InterPro" id="IPR017871">
    <property type="entry name" value="ABC_transporter-like_CS"/>
</dbReference>
<dbReference type="CDD" id="cd03214">
    <property type="entry name" value="ABC_Iron-Siderophores_B12_Hemin"/>
    <property type="match status" value="1"/>
</dbReference>
<dbReference type="InterPro" id="IPR003593">
    <property type="entry name" value="AAA+_ATPase"/>
</dbReference>